<dbReference type="InterPro" id="IPR017900">
    <property type="entry name" value="4Fe4S_Fe_S_CS"/>
</dbReference>
<feature type="domain" description="4Fe-4S ferredoxin-type" evidence="1">
    <location>
        <begin position="237"/>
        <end position="269"/>
    </location>
</feature>
<dbReference type="InterPro" id="IPR003745">
    <property type="entry name" value="DUF166"/>
</dbReference>
<sequence>MKIFILSSGEYGSKIVNGIATHGFASNIIGIHEFPSEDDLPEFIDDISSYIPENIPESDLIIAVGLYGDINMVIPEVVKKSGAKSVIAPIYHPKQLPLGLQNEIISELDDNTTIVFPKPFCGLTPIGDEFIDKFTEVFGRPKFEIETDSESEETDLDSNISSIKVIRGAPCGSSWFIAENLNGVSVKDAEFEANNKLHNFPCVASMATDNATGDTILHIASYRTKEAIKRALGFTFKVPMVDEEACEGFEECENACLNSCPNVLTGVDTIYYNDDGKAVIDPVSCGVCEICIHECPYGAIEVYEKRVNIKKDNE</sequence>
<name>A0A1V6N2W0_METAZ</name>
<dbReference type="PROSITE" id="PS00198">
    <property type="entry name" value="4FE4S_FER_1"/>
    <property type="match status" value="1"/>
</dbReference>
<dbReference type="Pfam" id="PF02593">
    <property type="entry name" value="DUF166"/>
    <property type="match status" value="1"/>
</dbReference>
<gene>
    <name evidence="2" type="ORF">MBBAR_6c01040</name>
</gene>
<dbReference type="Gene3D" id="3.30.70.20">
    <property type="match status" value="1"/>
</dbReference>
<feature type="domain" description="4Fe-4S ferredoxin-type" evidence="1">
    <location>
        <begin position="276"/>
        <end position="305"/>
    </location>
</feature>
<dbReference type="EMBL" id="JXMW01000006">
    <property type="protein sequence ID" value="OQD58994.1"/>
    <property type="molecule type" value="Genomic_DNA"/>
</dbReference>
<dbReference type="SUPFAM" id="SSF54862">
    <property type="entry name" value="4Fe-4S ferredoxins"/>
    <property type="match status" value="1"/>
</dbReference>
<keyword evidence="3" id="KW-1185">Reference proteome</keyword>
<protein>
    <submittedName>
        <fullName evidence="2">Conserved protein containing a ferredoxin domain</fullName>
    </submittedName>
</protein>
<dbReference type="OrthoDB" id="51323at2157"/>
<accession>A0A1V6N2W0</accession>
<dbReference type="PROSITE" id="PS51379">
    <property type="entry name" value="4FE4S_FER_2"/>
    <property type="match status" value="2"/>
</dbReference>
<dbReference type="RefSeq" id="WP_080460049.1">
    <property type="nucleotide sequence ID" value="NZ_JXMW01000006.1"/>
</dbReference>
<evidence type="ECO:0000313" key="3">
    <source>
        <dbReference type="Proteomes" id="UP000191661"/>
    </source>
</evidence>
<dbReference type="GO" id="GO:0016491">
    <property type="term" value="F:oxidoreductase activity"/>
    <property type="evidence" value="ECO:0007669"/>
    <property type="project" value="UniProtKB-ARBA"/>
</dbReference>
<comment type="caution">
    <text evidence="2">The sequence shown here is derived from an EMBL/GenBank/DDBJ whole genome shotgun (WGS) entry which is preliminary data.</text>
</comment>
<evidence type="ECO:0000313" key="2">
    <source>
        <dbReference type="EMBL" id="OQD58994.1"/>
    </source>
</evidence>
<organism evidence="2 3">
    <name type="scientific">Methanobrevibacter arboriphilus JCM 13429 = DSM 1125</name>
    <dbReference type="NCBI Taxonomy" id="1300164"/>
    <lineage>
        <taxon>Archaea</taxon>
        <taxon>Methanobacteriati</taxon>
        <taxon>Methanobacteriota</taxon>
        <taxon>Methanomada group</taxon>
        <taxon>Methanobacteria</taxon>
        <taxon>Methanobacteriales</taxon>
        <taxon>Methanobacteriaceae</taxon>
        <taxon>Methanobrevibacter</taxon>
    </lineage>
</organism>
<dbReference type="Proteomes" id="UP000191661">
    <property type="component" value="Unassembled WGS sequence"/>
</dbReference>
<proteinExistence type="predicted"/>
<evidence type="ECO:0000259" key="1">
    <source>
        <dbReference type="PROSITE" id="PS51379"/>
    </source>
</evidence>
<dbReference type="InterPro" id="IPR017896">
    <property type="entry name" value="4Fe4S_Fe-S-bd"/>
</dbReference>
<reference evidence="2 3" key="1">
    <citation type="submission" date="2014-12" db="EMBL/GenBank/DDBJ databases">
        <title>Genome sequence of Methanobrevibacter arboriphilicus DH1, DSM1125.</title>
        <authorList>
            <person name="Poehlein A."/>
            <person name="Thauer R.K."/>
            <person name="Seedorf H."/>
            <person name="Daniel R."/>
        </authorList>
    </citation>
    <scope>NUCLEOTIDE SEQUENCE [LARGE SCALE GENOMIC DNA]</scope>
    <source>
        <strain evidence="2 3">DH1</strain>
    </source>
</reference>
<dbReference type="AlphaFoldDB" id="A0A1V6N2W0"/>